<feature type="transmembrane region" description="Helical" evidence="1">
    <location>
        <begin position="21"/>
        <end position="40"/>
    </location>
</feature>
<proteinExistence type="predicted"/>
<evidence type="ECO:0008006" key="4">
    <source>
        <dbReference type="Google" id="ProtNLM"/>
    </source>
</evidence>
<evidence type="ECO:0000313" key="2">
    <source>
        <dbReference type="EMBL" id="OLP07391.1"/>
    </source>
</evidence>
<dbReference type="Proteomes" id="UP000185911">
    <property type="component" value="Unassembled WGS sequence"/>
</dbReference>
<accession>A0A1Q8YH55</accession>
<comment type="caution">
    <text evidence="2">The sequence shown here is derived from an EMBL/GenBank/DDBJ whole genome shotgun (WGS) entry which is preliminary data.</text>
</comment>
<name>A0A1Q8YH55_9BURK</name>
<evidence type="ECO:0000256" key="1">
    <source>
        <dbReference type="SAM" id="Phobius"/>
    </source>
</evidence>
<keyword evidence="1" id="KW-1133">Transmembrane helix</keyword>
<keyword evidence="1" id="KW-0812">Transmembrane</keyword>
<dbReference type="EMBL" id="MSYM01000008">
    <property type="protein sequence ID" value="OLP07391.1"/>
    <property type="molecule type" value="Genomic_DNA"/>
</dbReference>
<keyword evidence="3" id="KW-1185">Reference proteome</keyword>
<gene>
    <name evidence="2" type="ORF">BLL52_1221</name>
</gene>
<keyword evidence="1" id="KW-0472">Membrane</keyword>
<evidence type="ECO:0000313" key="3">
    <source>
        <dbReference type="Proteomes" id="UP000185911"/>
    </source>
</evidence>
<protein>
    <recommendedName>
        <fullName evidence="4">ABC transporter permease</fullName>
    </recommendedName>
</protein>
<dbReference type="AlphaFoldDB" id="A0A1Q8YH55"/>
<sequence length="74" mass="8088">MLELLKTFAWQELRQHPWRNAAVVVAVMLGVALAFSVHLINASALDEFAQATRAVSGQSDLELRAVQRIGISTA</sequence>
<organism evidence="2 3">
    <name type="scientific">Rhodoferax antarcticus ANT.BR</name>
    <dbReference type="NCBI Taxonomy" id="1111071"/>
    <lineage>
        <taxon>Bacteria</taxon>
        <taxon>Pseudomonadati</taxon>
        <taxon>Pseudomonadota</taxon>
        <taxon>Betaproteobacteria</taxon>
        <taxon>Burkholderiales</taxon>
        <taxon>Comamonadaceae</taxon>
        <taxon>Rhodoferax</taxon>
    </lineage>
</organism>
<reference evidence="2 3" key="1">
    <citation type="submission" date="2017-01" db="EMBL/GenBank/DDBJ databases">
        <title>Genome sequence of Rhodoferax antarcticus ANT.BR, a psychrophilic purple nonsulfur bacterium from an Antarctic microbial mat.</title>
        <authorList>
            <person name="Baker J."/>
            <person name="Riester C."/>
            <person name="Skinner B."/>
            <person name="Newell A."/>
            <person name="Swingley W."/>
            <person name="Madigan M."/>
            <person name="Jung D."/>
            <person name="Asao M."/>
            <person name="Chen M."/>
            <person name="Loughlin P."/>
            <person name="Pan H."/>
            <person name="Lin S."/>
            <person name="Li N."/>
            <person name="Shaw J."/>
            <person name="Prado M."/>
            <person name="Sherman C."/>
            <person name="Li X."/>
            <person name="Tang J."/>
            <person name="Blankenship R."/>
            <person name="Zhao T."/>
            <person name="Touchman J."/>
            <person name="Sattley M."/>
        </authorList>
    </citation>
    <scope>NUCLEOTIDE SEQUENCE [LARGE SCALE GENOMIC DNA]</scope>
    <source>
        <strain evidence="2 3">ANT.BR</strain>
    </source>
</reference>